<protein>
    <recommendedName>
        <fullName evidence="4">NAB domain-containing protein</fullName>
    </recommendedName>
</protein>
<feature type="domain" description="NAB" evidence="4">
    <location>
        <begin position="23"/>
        <end position="103"/>
    </location>
</feature>
<feature type="region of interest" description="Disordered" evidence="3">
    <location>
        <begin position="134"/>
        <end position="196"/>
    </location>
</feature>
<comment type="similarity">
    <text evidence="2">Belongs to the NET family.</text>
</comment>
<keyword evidence="6" id="KW-1185">Reference proteome</keyword>
<dbReference type="InterPro" id="IPR011684">
    <property type="entry name" value="NAB"/>
</dbReference>
<feature type="region of interest" description="Disordered" evidence="3">
    <location>
        <begin position="96"/>
        <end position="121"/>
    </location>
</feature>
<dbReference type="AlphaFoldDB" id="A0A022RBG7"/>
<name>A0A022RBG7_ERYGU</name>
<evidence type="ECO:0000259" key="4">
    <source>
        <dbReference type="PROSITE" id="PS51774"/>
    </source>
</evidence>
<evidence type="ECO:0000313" key="5">
    <source>
        <dbReference type="EMBL" id="EYU37359.1"/>
    </source>
</evidence>
<feature type="region of interest" description="Disordered" evidence="3">
    <location>
        <begin position="265"/>
        <end position="304"/>
    </location>
</feature>
<dbReference type="eggNOG" id="ENOG502S4PA">
    <property type="taxonomic scope" value="Eukaryota"/>
</dbReference>
<gene>
    <name evidence="5" type="ORF">MIMGU_mgv1a019520mg</name>
</gene>
<feature type="region of interest" description="Disordered" evidence="3">
    <location>
        <begin position="1"/>
        <end position="36"/>
    </location>
</feature>
<proteinExistence type="inferred from homology"/>
<dbReference type="KEGG" id="egt:105958044"/>
<dbReference type="PhylomeDB" id="A0A022RBG7"/>
<sequence>MENNSNSTAEVEEEQPPPPPSPFSRWSDSRNRPPHSQWLHSTLAELDDKIKMILDLIEDDGETFAKRAEMYYEKKPQLIKMVQELHKSYRSLADKYDQLKSDQSSVKASNNNNTNNGSLSDSFRKLQSLQHKRNLSPIKPPNFNSESVEEFSAEQAARSDESGTSSFGHESPKNDTPVLSVDSSNNYSMRNEDSEYYSDKNEMVVFRREKEIGSSERSWSNEPIKFSKLLEENLSTQAELIRRNDEKREVINELRNEKRIILSHNASGDYSSSSRSSSRNNNVTKKGKNQTQKRNNLRGLFCMA</sequence>
<accession>A0A022RBG7</accession>
<evidence type="ECO:0000256" key="1">
    <source>
        <dbReference type="ARBA" id="ARBA00023054"/>
    </source>
</evidence>
<organism evidence="5 6">
    <name type="scientific">Erythranthe guttata</name>
    <name type="common">Yellow monkey flower</name>
    <name type="synonym">Mimulus guttatus</name>
    <dbReference type="NCBI Taxonomy" id="4155"/>
    <lineage>
        <taxon>Eukaryota</taxon>
        <taxon>Viridiplantae</taxon>
        <taxon>Streptophyta</taxon>
        <taxon>Embryophyta</taxon>
        <taxon>Tracheophyta</taxon>
        <taxon>Spermatophyta</taxon>
        <taxon>Magnoliopsida</taxon>
        <taxon>eudicotyledons</taxon>
        <taxon>Gunneridae</taxon>
        <taxon>Pentapetalae</taxon>
        <taxon>asterids</taxon>
        <taxon>lamiids</taxon>
        <taxon>Lamiales</taxon>
        <taxon>Phrymaceae</taxon>
        <taxon>Erythranthe</taxon>
    </lineage>
</organism>
<keyword evidence="1" id="KW-0175">Coiled coil</keyword>
<dbReference type="OrthoDB" id="1924020at2759"/>
<dbReference type="PANTHER" id="PTHR32258">
    <property type="entry name" value="PROTEIN NETWORKED 4A"/>
    <property type="match status" value="1"/>
</dbReference>
<dbReference type="STRING" id="4155.A0A022RBG7"/>
<evidence type="ECO:0000256" key="2">
    <source>
        <dbReference type="ARBA" id="ARBA00038006"/>
    </source>
</evidence>
<feature type="compositionally biased region" description="Low complexity" evidence="3">
    <location>
        <begin position="271"/>
        <end position="282"/>
    </location>
</feature>
<dbReference type="PROSITE" id="PS51774">
    <property type="entry name" value="NAB"/>
    <property type="match status" value="1"/>
</dbReference>
<dbReference type="PANTHER" id="PTHR32258:SF22">
    <property type="entry name" value="PROTEIN NETWORKED 3A-LIKE"/>
    <property type="match status" value="1"/>
</dbReference>
<evidence type="ECO:0000313" key="6">
    <source>
        <dbReference type="Proteomes" id="UP000030748"/>
    </source>
</evidence>
<reference evidence="5 6" key="1">
    <citation type="journal article" date="2013" name="Proc. Natl. Acad. Sci. U.S.A.">
        <title>Fine-scale variation in meiotic recombination in Mimulus inferred from population shotgun sequencing.</title>
        <authorList>
            <person name="Hellsten U."/>
            <person name="Wright K.M."/>
            <person name="Jenkins J."/>
            <person name="Shu S."/>
            <person name="Yuan Y."/>
            <person name="Wessler S.R."/>
            <person name="Schmutz J."/>
            <person name="Willis J.H."/>
            <person name="Rokhsar D.S."/>
        </authorList>
    </citation>
    <scope>NUCLEOTIDE SEQUENCE [LARGE SCALE GENOMIC DNA]</scope>
    <source>
        <strain evidence="6">cv. DUN x IM62</strain>
    </source>
</reference>
<feature type="compositionally biased region" description="Low complexity" evidence="3">
    <location>
        <begin position="104"/>
        <end position="121"/>
    </location>
</feature>
<dbReference type="Pfam" id="PF07765">
    <property type="entry name" value="KIP1"/>
    <property type="match status" value="1"/>
</dbReference>
<evidence type="ECO:0000256" key="3">
    <source>
        <dbReference type="SAM" id="MobiDB-lite"/>
    </source>
</evidence>
<dbReference type="GO" id="GO:0003779">
    <property type="term" value="F:actin binding"/>
    <property type="evidence" value="ECO:0007669"/>
    <property type="project" value="InterPro"/>
</dbReference>
<dbReference type="Proteomes" id="UP000030748">
    <property type="component" value="Unassembled WGS sequence"/>
</dbReference>
<dbReference type="EMBL" id="KI630536">
    <property type="protein sequence ID" value="EYU37359.1"/>
    <property type="molecule type" value="Genomic_DNA"/>
</dbReference>
<dbReference type="InterPro" id="IPR051861">
    <property type="entry name" value="NET_actin-binding_domain"/>
</dbReference>